<reference evidence="1 2" key="1">
    <citation type="submission" date="2021-06" db="EMBL/GenBank/DDBJ databases">
        <title>Caerostris extrusa draft genome.</title>
        <authorList>
            <person name="Kono N."/>
            <person name="Arakawa K."/>
        </authorList>
    </citation>
    <scope>NUCLEOTIDE SEQUENCE [LARGE SCALE GENOMIC DNA]</scope>
</reference>
<organism evidence="1 2">
    <name type="scientific">Caerostris extrusa</name>
    <name type="common">Bark spider</name>
    <name type="synonym">Caerostris bankana</name>
    <dbReference type="NCBI Taxonomy" id="172846"/>
    <lineage>
        <taxon>Eukaryota</taxon>
        <taxon>Metazoa</taxon>
        <taxon>Ecdysozoa</taxon>
        <taxon>Arthropoda</taxon>
        <taxon>Chelicerata</taxon>
        <taxon>Arachnida</taxon>
        <taxon>Araneae</taxon>
        <taxon>Araneomorphae</taxon>
        <taxon>Entelegynae</taxon>
        <taxon>Araneoidea</taxon>
        <taxon>Araneidae</taxon>
        <taxon>Caerostris</taxon>
    </lineage>
</organism>
<accession>A0AAV4P611</accession>
<sequence length="156" mass="17632">MVAQCHGIFVPNYGGAVSWYFRLNYRRWRSVMVFSFKIMAAQCRGVFVQSYVSQCHGVSVSVSKSHNAMVFSVMWHNATQVLVQSYVAHNAMCFRAKLCDTMPCVLELKLCGTMPCVRAKLCGTMSCVLEQSYVAQCRSVSLSKLWWQNALVFSSQ</sequence>
<protein>
    <submittedName>
        <fullName evidence="1">Uncharacterized protein</fullName>
    </submittedName>
</protein>
<evidence type="ECO:0000313" key="1">
    <source>
        <dbReference type="EMBL" id="GIX91458.1"/>
    </source>
</evidence>
<dbReference type="AlphaFoldDB" id="A0AAV4P611"/>
<evidence type="ECO:0000313" key="2">
    <source>
        <dbReference type="Proteomes" id="UP001054945"/>
    </source>
</evidence>
<dbReference type="EMBL" id="BPLR01004029">
    <property type="protein sequence ID" value="GIX91458.1"/>
    <property type="molecule type" value="Genomic_DNA"/>
</dbReference>
<name>A0AAV4P611_CAEEX</name>
<dbReference type="Proteomes" id="UP001054945">
    <property type="component" value="Unassembled WGS sequence"/>
</dbReference>
<keyword evidence="2" id="KW-1185">Reference proteome</keyword>
<gene>
    <name evidence="1" type="ORF">CEXT_96241</name>
</gene>
<proteinExistence type="predicted"/>
<comment type="caution">
    <text evidence="1">The sequence shown here is derived from an EMBL/GenBank/DDBJ whole genome shotgun (WGS) entry which is preliminary data.</text>
</comment>